<reference evidence="2" key="2">
    <citation type="submission" date="2015-07" db="EMBL/GenBank/DDBJ databases">
        <authorList>
            <person name="Noorani M."/>
        </authorList>
    </citation>
    <scope>NUCLEOTIDE SEQUENCE</scope>
    <source>
        <strain evidence="2">Yugu1</strain>
    </source>
</reference>
<organism evidence="2">
    <name type="scientific">Setaria italica</name>
    <name type="common">Foxtail millet</name>
    <name type="synonym">Panicum italicum</name>
    <dbReference type="NCBI Taxonomy" id="4555"/>
    <lineage>
        <taxon>Eukaryota</taxon>
        <taxon>Viridiplantae</taxon>
        <taxon>Streptophyta</taxon>
        <taxon>Embryophyta</taxon>
        <taxon>Tracheophyta</taxon>
        <taxon>Spermatophyta</taxon>
        <taxon>Magnoliopsida</taxon>
        <taxon>Liliopsida</taxon>
        <taxon>Poales</taxon>
        <taxon>Poaceae</taxon>
        <taxon>PACMAD clade</taxon>
        <taxon>Panicoideae</taxon>
        <taxon>Panicodae</taxon>
        <taxon>Paniceae</taxon>
        <taxon>Cenchrinae</taxon>
        <taxon>Setaria</taxon>
    </lineage>
</organism>
<proteinExistence type="predicted"/>
<accession>A0A368QK84</accession>
<sequence>MGVADVSDWGGELGAYIRRRKAEGAAAGAEAGAWGPRGGWQGAEAGAILRGGVRCSAGGAPGAVGRLGCRGGAGAAATKEGGGLVGRGGVRRRHRGSRGGAGVEAGGEGSDCWGGRRHGCQGGALRAVGRSALGCRGAPGAAGSRG</sequence>
<feature type="compositionally biased region" description="Gly residues" evidence="1">
    <location>
        <begin position="98"/>
        <end position="109"/>
    </location>
</feature>
<reference evidence="2" key="1">
    <citation type="journal article" date="2012" name="Nat. Biotechnol.">
        <title>Reference genome sequence of the model plant Setaria.</title>
        <authorList>
            <person name="Bennetzen J.L."/>
            <person name="Schmutz J."/>
            <person name="Wang H."/>
            <person name="Percifield R."/>
            <person name="Hawkins J."/>
            <person name="Pontaroli A.C."/>
            <person name="Estep M."/>
            <person name="Feng L."/>
            <person name="Vaughn J.N."/>
            <person name="Grimwood J."/>
            <person name="Jenkins J."/>
            <person name="Barry K."/>
            <person name="Lindquist E."/>
            <person name="Hellsten U."/>
            <person name="Deshpande S."/>
            <person name="Wang X."/>
            <person name="Wu X."/>
            <person name="Mitros T."/>
            <person name="Triplett J."/>
            <person name="Yang X."/>
            <person name="Ye C.Y."/>
            <person name="Mauro-Herrera M."/>
            <person name="Wang L."/>
            <person name="Li P."/>
            <person name="Sharma M."/>
            <person name="Sharma R."/>
            <person name="Ronald P.C."/>
            <person name="Panaud O."/>
            <person name="Kellogg E.A."/>
            <person name="Brutnell T.P."/>
            <person name="Doust A.N."/>
            <person name="Tuskan G.A."/>
            <person name="Rokhsar D."/>
            <person name="Devos K.M."/>
        </authorList>
    </citation>
    <scope>NUCLEOTIDE SEQUENCE [LARGE SCALE GENOMIC DNA]</scope>
    <source>
        <strain evidence="2">Yugu1</strain>
    </source>
</reference>
<feature type="region of interest" description="Disordered" evidence="1">
    <location>
        <begin position="72"/>
        <end position="111"/>
    </location>
</feature>
<protein>
    <submittedName>
        <fullName evidence="2">Uncharacterized protein</fullName>
    </submittedName>
</protein>
<evidence type="ECO:0000313" key="2">
    <source>
        <dbReference type="EMBL" id="RCV18387.1"/>
    </source>
</evidence>
<dbReference type="EMBL" id="CM003530">
    <property type="protein sequence ID" value="RCV18387.1"/>
    <property type="molecule type" value="Genomic_DNA"/>
</dbReference>
<gene>
    <name evidence="2" type="ORF">SETIT_3G297300v2</name>
</gene>
<name>A0A368QK84_SETIT</name>
<feature type="compositionally biased region" description="Gly residues" evidence="1">
    <location>
        <begin position="72"/>
        <end position="88"/>
    </location>
</feature>
<dbReference type="AlphaFoldDB" id="A0A368QK84"/>
<evidence type="ECO:0000256" key="1">
    <source>
        <dbReference type="SAM" id="MobiDB-lite"/>
    </source>
</evidence>